<evidence type="ECO:0000313" key="3">
    <source>
        <dbReference type="Proteomes" id="UP000007463"/>
    </source>
</evidence>
<keyword evidence="3" id="KW-1185">Reference proteome</keyword>
<evidence type="ECO:0000256" key="1">
    <source>
        <dbReference type="SAM" id="MobiDB-lite"/>
    </source>
</evidence>
<accession>F2I9M2</accession>
<proteinExistence type="predicted"/>
<feature type="compositionally biased region" description="Basic and acidic residues" evidence="1">
    <location>
        <begin position="11"/>
        <end position="25"/>
    </location>
</feature>
<protein>
    <submittedName>
        <fullName evidence="2">Uncharacterized protein</fullName>
    </submittedName>
</protein>
<dbReference type="STRING" id="755732.Fluta_0005"/>
<dbReference type="HOGENOM" id="CLU_3080128_0_0_10"/>
<dbReference type="EMBL" id="CP002542">
    <property type="protein sequence ID" value="AEA42015.1"/>
    <property type="molecule type" value="Genomic_DNA"/>
</dbReference>
<evidence type="ECO:0000313" key="2">
    <source>
        <dbReference type="EMBL" id="AEA42015.1"/>
    </source>
</evidence>
<dbReference type="RefSeq" id="WP_013684789.1">
    <property type="nucleotide sequence ID" value="NC_015321.1"/>
</dbReference>
<name>F2I9M2_FLUTR</name>
<organism evidence="2 3">
    <name type="scientific">Fluviicola taffensis (strain DSM 16823 / NCIMB 13979 / RW262)</name>
    <dbReference type="NCBI Taxonomy" id="755732"/>
    <lineage>
        <taxon>Bacteria</taxon>
        <taxon>Pseudomonadati</taxon>
        <taxon>Bacteroidota</taxon>
        <taxon>Flavobacteriia</taxon>
        <taxon>Flavobacteriales</taxon>
        <taxon>Crocinitomicaceae</taxon>
        <taxon>Fluviicola</taxon>
    </lineage>
</organism>
<gene>
    <name evidence="2" type="ordered locus">Fluta_0005</name>
</gene>
<dbReference type="Proteomes" id="UP000007463">
    <property type="component" value="Chromosome"/>
</dbReference>
<dbReference type="AlphaFoldDB" id="F2I9M2"/>
<reference evidence="2 3" key="1">
    <citation type="journal article" date="2011" name="Stand. Genomic Sci.">
        <title>Complete genome sequence of the gliding freshwater bacterium Fluviicola taffensis type strain (RW262).</title>
        <authorList>
            <person name="Woyke T."/>
            <person name="Chertkov O."/>
            <person name="Lapidus A."/>
            <person name="Nolan M."/>
            <person name="Lucas S."/>
            <person name="Del Rio T.G."/>
            <person name="Tice H."/>
            <person name="Cheng J.F."/>
            <person name="Tapia R."/>
            <person name="Han C."/>
            <person name="Goodwin L."/>
            <person name="Pitluck S."/>
            <person name="Liolios K."/>
            <person name="Pagani I."/>
            <person name="Ivanova N."/>
            <person name="Huntemann M."/>
            <person name="Mavromatis K."/>
            <person name="Mikhailova N."/>
            <person name="Pati A."/>
            <person name="Chen A."/>
            <person name="Palaniappan K."/>
            <person name="Land M."/>
            <person name="Hauser L."/>
            <person name="Brambilla E.M."/>
            <person name="Rohde M."/>
            <person name="Mwirichia R."/>
            <person name="Sikorski J."/>
            <person name="Tindall B.J."/>
            <person name="Goker M."/>
            <person name="Bristow J."/>
            <person name="Eisen J.A."/>
            <person name="Markowitz V."/>
            <person name="Hugenholtz P."/>
            <person name="Klenk H.P."/>
            <person name="Kyrpides N.C."/>
        </authorList>
    </citation>
    <scope>NUCLEOTIDE SEQUENCE [LARGE SCALE GENOMIC DNA]</scope>
    <source>
        <strain evidence="3">DSM 16823 / RW262 / RW262</strain>
    </source>
</reference>
<feature type="region of interest" description="Disordered" evidence="1">
    <location>
        <begin position="1"/>
        <end position="25"/>
    </location>
</feature>
<dbReference type="KEGG" id="fte:Fluta_0005"/>
<reference evidence="3" key="2">
    <citation type="submission" date="2011-02" db="EMBL/GenBank/DDBJ databases">
        <title>The complete genome of Fluviicola taffensis DSM 16823.</title>
        <authorList>
            <consortium name="US DOE Joint Genome Institute (JGI-PGF)"/>
            <person name="Lucas S."/>
            <person name="Copeland A."/>
            <person name="Lapidus A."/>
            <person name="Bruce D."/>
            <person name="Goodwin L."/>
            <person name="Pitluck S."/>
            <person name="Kyrpides N."/>
            <person name="Mavromatis K."/>
            <person name="Ivanova N."/>
            <person name="Mikhailova N."/>
            <person name="Pagani I."/>
            <person name="Chertkov O."/>
            <person name="Detter J.C."/>
            <person name="Han C."/>
            <person name="Tapia R."/>
            <person name="Land M."/>
            <person name="Hauser L."/>
            <person name="Markowitz V."/>
            <person name="Cheng J.-F."/>
            <person name="Hugenholtz P."/>
            <person name="Woyke T."/>
            <person name="Wu D."/>
            <person name="Tindall B."/>
            <person name="Pomrenke H.G."/>
            <person name="Brambilla E."/>
            <person name="Klenk H.-P."/>
            <person name="Eisen J.A."/>
        </authorList>
    </citation>
    <scope>NUCLEOTIDE SEQUENCE [LARGE SCALE GENOMIC DNA]</scope>
    <source>
        <strain evidence="3">DSM 16823 / RW262 / RW262</strain>
    </source>
</reference>
<sequence>MSNIFGGMEEDGCRKKNSDPFRSKSCVSKDETNVEVTTVIKCTKASYDLDID</sequence>